<dbReference type="GO" id="GO:0003746">
    <property type="term" value="F:translation elongation factor activity"/>
    <property type="evidence" value="ECO:0007669"/>
    <property type="project" value="UniProtKB-KW"/>
</dbReference>
<comment type="caution">
    <text evidence="1">The sequence shown here is derived from an EMBL/GenBank/DDBJ whole genome shotgun (WGS) entry which is preliminary data.</text>
</comment>
<reference evidence="1 2" key="1">
    <citation type="submission" date="2015-08" db="EMBL/GenBank/DDBJ databases">
        <title>Antibacterial properties of a collection of Vibrionaceae strains.</title>
        <authorList>
            <person name="Giubergia S."/>
        </authorList>
    </citation>
    <scope>NUCLEOTIDE SEQUENCE [LARGE SCALE GENOMIC DNA]</scope>
    <source>
        <strain evidence="1 2">S0821</strain>
    </source>
</reference>
<dbReference type="EMBL" id="LKHS01000010">
    <property type="protein sequence ID" value="KQH85397.1"/>
    <property type="molecule type" value="Genomic_DNA"/>
</dbReference>
<evidence type="ECO:0000313" key="1">
    <source>
        <dbReference type="EMBL" id="KQH85397.1"/>
    </source>
</evidence>
<dbReference type="Proteomes" id="UP000051221">
    <property type="component" value="Unassembled WGS sequence"/>
</dbReference>
<name>A0A0Q2QZQ2_VIBFU</name>
<evidence type="ECO:0000313" key="2">
    <source>
        <dbReference type="Proteomes" id="UP000051221"/>
    </source>
</evidence>
<keyword evidence="1" id="KW-0648">Protein biosynthesis</keyword>
<proteinExistence type="predicted"/>
<gene>
    <name evidence="1" type="ORF">AMR76_12885</name>
</gene>
<sequence length="122" mass="14070">MGTAQKQQQIRTMLDALGWSHKQLADVLYEELQCSEYEDIEDASPDEIRKFREALKKHLQRDSTPESRLEQYVKVISEHPDFVALGLDVVVPKYVNHRCLNEDSLAGLAEISSWLDDRDLPD</sequence>
<dbReference type="AlphaFoldDB" id="A0A0Q2QZQ2"/>
<protein>
    <submittedName>
        <fullName evidence="1">Elongation factor Ts</fullName>
    </submittedName>
</protein>
<dbReference type="RefSeq" id="WP_055466312.1">
    <property type="nucleotide sequence ID" value="NZ_LKHS01000010.1"/>
</dbReference>
<organism evidence="1 2">
    <name type="scientific">Vibrio furnissii</name>
    <dbReference type="NCBI Taxonomy" id="29494"/>
    <lineage>
        <taxon>Bacteria</taxon>
        <taxon>Pseudomonadati</taxon>
        <taxon>Pseudomonadota</taxon>
        <taxon>Gammaproteobacteria</taxon>
        <taxon>Vibrionales</taxon>
        <taxon>Vibrionaceae</taxon>
        <taxon>Vibrio</taxon>
    </lineage>
</organism>
<accession>A0A0Q2QZQ2</accession>
<keyword evidence="2" id="KW-1185">Reference proteome</keyword>
<keyword evidence="1" id="KW-0251">Elongation factor</keyword>
<dbReference type="InParanoid" id="A0A0Q2QZQ2"/>